<dbReference type="Proteomes" id="UP000243975">
    <property type="component" value="Unassembled WGS sequence"/>
</dbReference>
<dbReference type="EMBL" id="LEKV01004706">
    <property type="protein sequence ID" value="KVH93624.1"/>
    <property type="molecule type" value="Genomic_DNA"/>
</dbReference>
<reference evidence="1 2" key="1">
    <citation type="journal article" date="2016" name="Sci. Rep.">
        <title>The genome sequence of the outbreeding globe artichoke constructed de novo incorporating a phase-aware low-pass sequencing strategy of F1 progeny.</title>
        <authorList>
            <person name="Scaglione D."/>
            <person name="Reyes-Chin-Wo S."/>
            <person name="Acquadro A."/>
            <person name="Froenicke L."/>
            <person name="Portis E."/>
            <person name="Beitel C."/>
            <person name="Tirone M."/>
            <person name="Mauro R."/>
            <person name="Lo Monaco A."/>
            <person name="Mauromicale G."/>
            <person name="Faccioli P."/>
            <person name="Cattivelli L."/>
            <person name="Rieseberg L."/>
            <person name="Michelmore R."/>
            <person name="Lanteri S."/>
        </authorList>
    </citation>
    <scope>NUCLEOTIDE SEQUENCE [LARGE SCALE GENOMIC DNA]</scope>
    <source>
        <strain evidence="1">2C</strain>
    </source>
</reference>
<comment type="caution">
    <text evidence="1">The sequence shown here is derived from an EMBL/GenBank/DDBJ whole genome shotgun (WGS) entry which is preliminary data.</text>
</comment>
<evidence type="ECO:0000313" key="2">
    <source>
        <dbReference type="Proteomes" id="UP000243975"/>
    </source>
</evidence>
<proteinExistence type="predicted"/>
<organism evidence="1 2">
    <name type="scientific">Cynara cardunculus var. scolymus</name>
    <name type="common">Globe artichoke</name>
    <name type="synonym">Cynara scolymus</name>
    <dbReference type="NCBI Taxonomy" id="59895"/>
    <lineage>
        <taxon>Eukaryota</taxon>
        <taxon>Viridiplantae</taxon>
        <taxon>Streptophyta</taxon>
        <taxon>Embryophyta</taxon>
        <taxon>Tracheophyta</taxon>
        <taxon>Spermatophyta</taxon>
        <taxon>Magnoliopsida</taxon>
        <taxon>eudicotyledons</taxon>
        <taxon>Gunneridae</taxon>
        <taxon>Pentapetalae</taxon>
        <taxon>asterids</taxon>
        <taxon>campanulids</taxon>
        <taxon>Asterales</taxon>
        <taxon>Asteraceae</taxon>
        <taxon>Carduoideae</taxon>
        <taxon>Cardueae</taxon>
        <taxon>Carduinae</taxon>
        <taxon>Cynara</taxon>
    </lineage>
</organism>
<dbReference type="STRING" id="59895.A0A118JVU9"/>
<evidence type="ECO:0000313" key="1">
    <source>
        <dbReference type="EMBL" id="KVH93624.1"/>
    </source>
</evidence>
<name>A0A118JVU9_CYNCS</name>
<accession>A0A118JVU9</accession>
<gene>
    <name evidence="1" type="ORF">Ccrd_004324</name>
</gene>
<dbReference type="Gramene" id="KVH93624">
    <property type="protein sequence ID" value="KVH93624"/>
    <property type="gene ID" value="Ccrd_004324"/>
</dbReference>
<dbReference type="AlphaFoldDB" id="A0A118JVU9"/>
<sequence>MVHRTLVIIVFPRSTNKIIYTQIEYRKPIAPISLKGDESALIKNSFVCDDYERPKVSYNKLCNEIQVISLKGISNMDGGGGVGSCKAEICEKIVNTCEN</sequence>
<keyword evidence="2" id="KW-1185">Reference proteome</keyword>
<protein>
    <submittedName>
        <fullName evidence="1">Uncharacterized protein</fullName>
    </submittedName>
</protein>